<dbReference type="InterPro" id="IPR010683">
    <property type="entry name" value="DUF1262"/>
</dbReference>
<comment type="caution">
    <text evidence="1">The sequence shown here is derived from an EMBL/GenBank/DDBJ whole genome shotgun (WGS) entry which is preliminary data.</text>
</comment>
<reference evidence="1" key="1">
    <citation type="journal article" date="2021" name="Front. Plant Sci.">
        <title>Chromosome-Scale Genome Assembly for Chinese Sour Jujube and Insights Into Its Genome Evolution and Domestication Signature.</title>
        <authorList>
            <person name="Shen L.-Y."/>
            <person name="Luo H."/>
            <person name="Wang X.-L."/>
            <person name="Wang X.-M."/>
            <person name="Qiu X.-J."/>
            <person name="Liu H."/>
            <person name="Zhou S.-S."/>
            <person name="Jia K.-H."/>
            <person name="Nie S."/>
            <person name="Bao Y.-T."/>
            <person name="Zhang R.-G."/>
            <person name="Yun Q.-Z."/>
            <person name="Chai Y.-H."/>
            <person name="Lu J.-Y."/>
            <person name="Li Y."/>
            <person name="Zhao S.-W."/>
            <person name="Mao J.-F."/>
            <person name="Jia S.-G."/>
            <person name="Mao Y.-M."/>
        </authorList>
    </citation>
    <scope>NUCLEOTIDE SEQUENCE</scope>
    <source>
        <strain evidence="1">AT0</strain>
        <tissue evidence="1">Leaf</tissue>
    </source>
</reference>
<dbReference type="Pfam" id="PF06880">
    <property type="entry name" value="DUF1262"/>
    <property type="match status" value="1"/>
</dbReference>
<dbReference type="AlphaFoldDB" id="A0A978UKN1"/>
<dbReference type="EMBL" id="JAEACU010000010">
    <property type="protein sequence ID" value="KAH7515383.1"/>
    <property type="molecule type" value="Genomic_DNA"/>
</dbReference>
<protein>
    <submittedName>
        <fullName evidence="1">Uncharacterized protein</fullName>
    </submittedName>
</protein>
<sequence>MYVTRPLSMYKRYPSALSLPPPEGPNAGILVIQDEAAEPKYFFGLFKSHEIKDLALPQNKDIKLRYSTGANNIRHNRKTCTNRHVEHFYAAFIPVLDQPLSSNWSWKLTLAHLRKTWKPAISAHLLLLWNQPLHPRNIYQQFEILQRGNETGRFVAKSIAPDGFPPSSQEEKNESAELGKGNSNAVVVDVSIEREEVAIGGRKDGGVHVERDGFNGLMWSKGDGISVGLSLVILERMEWEEKRFGWVGGKEKEVRVKKVEEFGEWKKFGCYVLVERFVLKRMDGSLVLTYDFRHTNQIRSRWE</sequence>
<evidence type="ECO:0000313" key="1">
    <source>
        <dbReference type="EMBL" id="KAH7515383.1"/>
    </source>
</evidence>
<gene>
    <name evidence="1" type="ORF">FEM48_Zijuj10G0020600</name>
</gene>
<dbReference type="Proteomes" id="UP000813462">
    <property type="component" value="Unassembled WGS sequence"/>
</dbReference>
<dbReference type="PANTHER" id="PTHR31050:SF14">
    <property type="entry name" value="DUF1618 DOMAIN-CONTAINING PROTEIN"/>
    <property type="match status" value="1"/>
</dbReference>
<evidence type="ECO:0000313" key="2">
    <source>
        <dbReference type="Proteomes" id="UP000813462"/>
    </source>
</evidence>
<name>A0A978UKN1_ZIZJJ</name>
<proteinExistence type="predicted"/>
<accession>A0A978UKN1</accession>
<organism evidence="1 2">
    <name type="scientific">Ziziphus jujuba var. spinosa</name>
    <dbReference type="NCBI Taxonomy" id="714518"/>
    <lineage>
        <taxon>Eukaryota</taxon>
        <taxon>Viridiplantae</taxon>
        <taxon>Streptophyta</taxon>
        <taxon>Embryophyta</taxon>
        <taxon>Tracheophyta</taxon>
        <taxon>Spermatophyta</taxon>
        <taxon>Magnoliopsida</taxon>
        <taxon>eudicotyledons</taxon>
        <taxon>Gunneridae</taxon>
        <taxon>Pentapetalae</taxon>
        <taxon>rosids</taxon>
        <taxon>fabids</taxon>
        <taxon>Rosales</taxon>
        <taxon>Rhamnaceae</taxon>
        <taxon>Paliureae</taxon>
        <taxon>Ziziphus</taxon>
    </lineage>
</organism>
<dbReference type="PANTHER" id="PTHR31050">
    <property type="entry name" value="OS08G0413200 PROTEIN"/>
    <property type="match status" value="1"/>
</dbReference>